<organism evidence="3 4">
    <name type="scientific">Pseudomonas nitroreducens</name>
    <dbReference type="NCBI Taxonomy" id="46680"/>
    <lineage>
        <taxon>Bacteria</taxon>
        <taxon>Pseudomonadati</taxon>
        <taxon>Pseudomonadota</taxon>
        <taxon>Gammaproteobacteria</taxon>
        <taxon>Pseudomonadales</taxon>
        <taxon>Pseudomonadaceae</taxon>
        <taxon>Pseudomonas</taxon>
    </lineage>
</organism>
<dbReference type="Proteomes" id="UP000566995">
    <property type="component" value="Unassembled WGS sequence"/>
</dbReference>
<evidence type="ECO:0000256" key="1">
    <source>
        <dbReference type="ARBA" id="ARBA00006484"/>
    </source>
</evidence>
<proteinExistence type="inferred from homology"/>
<evidence type="ECO:0000313" key="4">
    <source>
        <dbReference type="Proteomes" id="UP000566995"/>
    </source>
</evidence>
<dbReference type="SUPFAM" id="SSF51735">
    <property type="entry name" value="NAD(P)-binding Rossmann-fold domains"/>
    <property type="match status" value="1"/>
</dbReference>
<evidence type="ECO:0000313" key="3">
    <source>
        <dbReference type="EMBL" id="MBB4864915.1"/>
    </source>
</evidence>
<dbReference type="InterPro" id="IPR051122">
    <property type="entry name" value="SDR_DHRS6-like"/>
</dbReference>
<protein>
    <submittedName>
        <fullName evidence="3">NAD(P)-dependent dehydrogenase (Short-subunit alcohol dehydrogenase family)</fullName>
    </submittedName>
</protein>
<dbReference type="InterPro" id="IPR036291">
    <property type="entry name" value="NAD(P)-bd_dom_sf"/>
</dbReference>
<dbReference type="AlphaFoldDB" id="A0A7W7KM63"/>
<dbReference type="PANTHER" id="PTHR43477">
    <property type="entry name" value="DIHYDROANTICAPSIN 7-DEHYDROGENASE"/>
    <property type="match status" value="1"/>
</dbReference>
<comment type="caution">
    <text evidence="3">The sequence shown here is derived from an EMBL/GenBank/DDBJ whole genome shotgun (WGS) entry which is preliminary data.</text>
</comment>
<dbReference type="PRINTS" id="PR00081">
    <property type="entry name" value="GDHRDH"/>
</dbReference>
<dbReference type="PANTHER" id="PTHR43477:SF1">
    <property type="entry name" value="DIHYDROANTICAPSIN 7-DEHYDROGENASE"/>
    <property type="match status" value="1"/>
</dbReference>
<dbReference type="Pfam" id="PF13561">
    <property type="entry name" value="adh_short_C2"/>
    <property type="match status" value="1"/>
</dbReference>
<accession>A0A7W7KM63</accession>
<reference evidence="3 4" key="1">
    <citation type="submission" date="2020-08" db="EMBL/GenBank/DDBJ databases">
        <title>Functional genomics of gut bacteria from endangered species of beetles.</title>
        <authorList>
            <person name="Carlos-Shanley C."/>
        </authorList>
    </citation>
    <scope>NUCLEOTIDE SEQUENCE [LARGE SCALE GENOMIC DNA]</scope>
    <source>
        <strain evidence="3 4">S00179</strain>
    </source>
</reference>
<comment type="similarity">
    <text evidence="1">Belongs to the short-chain dehydrogenases/reductases (SDR) family.</text>
</comment>
<gene>
    <name evidence="3" type="ORF">HNP46_003791</name>
</gene>
<dbReference type="CDD" id="cd05233">
    <property type="entry name" value="SDR_c"/>
    <property type="match status" value="1"/>
</dbReference>
<keyword evidence="2" id="KW-0560">Oxidoreductase</keyword>
<sequence>MIEGKTLVIIGGTSGIGLRAARLALQRGARVVLGARDEARLASVVESLGPRAEGYPVDNTDRRSLGEFFARLERIDGLFTPAASYQVADFNEQDEEKVRSAFERKFWPQYWAVQAALPVLAPDAGIVLVGGAAGARPVPGAASYAACNSAIEGLARALAVDLAPRRVNVIAPGTLDGELWQSRDAHLRESAFAHYAQATLLKRVGTVEDAADAALFLLGNPYMSGATLSPDGGYTLR</sequence>
<dbReference type="EMBL" id="JACHLI010000015">
    <property type="protein sequence ID" value="MBB4864915.1"/>
    <property type="molecule type" value="Genomic_DNA"/>
</dbReference>
<name>A0A7W7KM63_PSENT</name>
<dbReference type="InterPro" id="IPR002347">
    <property type="entry name" value="SDR_fam"/>
</dbReference>
<dbReference type="Gene3D" id="3.40.50.720">
    <property type="entry name" value="NAD(P)-binding Rossmann-like Domain"/>
    <property type="match status" value="1"/>
</dbReference>
<dbReference type="GO" id="GO:0016491">
    <property type="term" value="F:oxidoreductase activity"/>
    <property type="evidence" value="ECO:0007669"/>
    <property type="project" value="UniProtKB-KW"/>
</dbReference>
<dbReference type="RefSeq" id="WP_184591819.1">
    <property type="nucleotide sequence ID" value="NZ_JACHLI010000015.1"/>
</dbReference>
<evidence type="ECO:0000256" key="2">
    <source>
        <dbReference type="ARBA" id="ARBA00023002"/>
    </source>
</evidence>